<feature type="signal peptide" evidence="2">
    <location>
        <begin position="1"/>
        <end position="18"/>
    </location>
</feature>
<keyword evidence="1 2" id="KW-0732">Signal</keyword>
<evidence type="ECO:0000313" key="5">
    <source>
        <dbReference type="Proteomes" id="UP000184432"/>
    </source>
</evidence>
<evidence type="ECO:0000259" key="3">
    <source>
        <dbReference type="Pfam" id="PF18962"/>
    </source>
</evidence>
<accession>A0A1M6JND4</accession>
<dbReference type="Proteomes" id="UP000184432">
    <property type="component" value="Unassembled WGS sequence"/>
</dbReference>
<sequence>MKNVITVLFVLFSCIVFAQQTSIKITNYDYDARWGDGRCRDNIYLTAYFKGGGSQRFLTDGNGREGPLPDREFILDGIVERMDIYMYGKDRVNYGFFGTRCVGGSRGGRVRETFRRNIDMDPCTTGSFYARERDGNIFTGSMEVQLTLSFDYEITPLPDVQRTSPSDIVGYEDPFQVLASEEYNSSVYNWQYTFLDGTTLEPWQDFPGSSSSPVLDVALESLFDDSVIGKEILFRIEGCEYIGDGEQQTINYQIRKSAPHIIDISTKPVSCYDATDGEVTLTFDRPLIEGDLFGFSISDNSSSDAEIVANANNITTFQEGNTLTITNLPPSSTDFLIQALGTYEGATYFTGAPNHSATFVIDRPAPVAFIEAPADNVVNVFCFGGQDGSITINATGGIGGYEYLIKTENETWEENQWLPFSSATSHILENLFPDTYDIKIRDGNGCVAKRQTVIDGEIELGEEIVQQVVITQPDAPLFISTEVLNNPLAYNFTDGRIIATITGGTSFDNNSYEFEWRDQNNNIVTTTNTVYNEGQGYLVTLHSVGEGEYTLTARDANYAGATNKEGCTMTSESVILTQPPPIEISIQTTPISCNASNAYSNNIDTNFDGTPDQFQDGVLTATVTGGVPFDIDNPDYSEPVPTNPNGDLLPYFYHWRIQSNDGSSQEISTNNNYIDFLDTATYYSLNVTDKNGITLGTYSTLIEADGSLSYQIAQPNDVTSYLPQPEQLTVDFLKNDVTCSRGNDASLEALVTGGVPPYSYEWSNGGTTQNIDNLIAGTYIVFVVDANGCQVEGTITVEQPNTITIEPVAVESPTCAEGNDGQIDLNITGGQAPYTYLWNTGSTSNSLQNLSAGIYRIEITDATGCKAFYETTLENPEPLLIDMVERRSLCNDQSLELDVSIDDSNATYSWTSTNGFTSSESIVNLTHTGTYTATVTNGSGCVGVGQVNIETFDRPIDSNFYITTQAYTNEDVILINVSNPIGETVDWNVPEGVEIISQSNEELVVRFEQEGAYDINMRSYQGDCFLDFEKTILVQPAIDAPQVTNTNLRGFIEEFILYPNPSAGDFNAKISLKETSNIKIKIIDLVSGATMNERSESNNQEFLLDYSLSMSTGVYLMLLETPYGSETRKLIVQ</sequence>
<dbReference type="NCBIfam" id="TIGR04183">
    <property type="entry name" value="Por_Secre_tail"/>
    <property type="match status" value="1"/>
</dbReference>
<evidence type="ECO:0000256" key="1">
    <source>
        <dbReference type="ARBA" id="ARBA00022729"/>
    </source>
</evidence>
<dbReference type="STRING" id="570521.SAMN04488508_109162"/>
<dbReference type="InterPro" id="IPR026444">
    <property type="entry name" value="Secre_tail"/>
</dbReference>
<evidence type="ECO:0000313" key="4">
    <source>
        <dbReference type="EMBL" id="SHJ48249.1"/>
    </source>
</evidence>
<dbReference type="Pfam" id="PF13573">
    <property type="entry name" value="SprB"/>
    <property type="match status" value="3"/>
</dbReference>
<dbReference type="Gene3D" id="2.60.40.10">
    <property type="entry name" value="Immunoglobulins"/>
    <property type="match status" value="1"/>
</dbReference>
<dbReference type="InterPro" id="IPR013783">
    <property type="entry name" value="Ig-like_fold"/>
</dbReference>
<reference evidence="5" key="1">
    <citation type="submission" date="2016-11" db="EMBL/GenBank/DDBJ databases">
        <authorList>
            <person name="Varghese N."/>
            <person name="Submissions S."/>
        </authorList>
    </citation>
    <scope>NUCLEOTIDE SEQUENCE [LARGE SCALE GENOMIC DNA]</scope>
    <source>
        <strain evidence="5">DSM 22623</strain>
    </source>
</reference>
<dbReference type="CDD" id="cd00146">
    <property type="entry name" value="PKD"/>
    <property type="match status" value="1"/>
</dbReference>
<gene>
    <name evidence="4" type="ORF">SAMN04488508_109162</name>
</gene>
<name>A0A1M6JND4_9FLAO</name>
<dbReference type="Gene3D" id="2.60.40.740">
    <property type="match status" value="2"/>
</dbReference>
<keyword evidence="5" id="KW-1185">Reference proteome</keyword>
<organism evidence="4 5">
    <name type="scientific">Aquimarina spongiae</name>
    <dbReference type="NCBI Taxonomy" id="570521"/>
    <lineage>
        <taxon>Bacteria</taxon>
        <taxon>Pseudomonadati</taxon>
        <taxon>Bacteroidota</taxon>
        <taxon>Flavobacteriia</taxon>
        <taxon>Flavobacteriales</taxon>
        <taxon>Flavobacteriaceae</taxon>
        <taxon>Aquimarina</taxon>
    </lineage>
</organism>
<feature type="domain" description="Secretion system C-terminal sorting" evidence="3">
    <location>
        <begin position="1057"/>
        <end position="1132"/>
    </location>
</feature>
<evidence type="ECO:0000256" key="2">
    <source>
        <dbReference type="SAM" id="SignalP"/>
    </source>
</evidence>
<dbReference type="AlphaFoldDB" id="A0A1M6JND4"/>
<dbReference type="InterPro" id="IPR025667">
    <property type="entry name" value="SprB_repeat"/>
</dbReference>
<protein>
    <submittedName>
        <fullName evidence="4">Por secretion system C-terminal sorting domain-containing protein</fullName>
    </submittedName>
</protein>
<feature type="chain" id="PRO_5012545221" evidence="2">
    <location>
        <begin position="19"/>
        <end position="1133"/>
    </location>
</feature>
<dbReference type="EMBL" id="FQYP01000009">
    <property type="protein sequence ID" value="SHJ48249.1"/>
    <property type="molecule type" value="Genomic_DNA"/>
</dbReference>
<proteinExistence type="predicted"/>
<dbReference type="Pfam" id="PF18962">
    <property type="entry name" value="Por_Secre_tail"/>
    <property type="match status" value="1"/>
</dbReference>